<evidence type="ECO:0000313" key="1">
    <source>
        <dbReference type="EMBL" id="RKP59228.1"/>
    </source>
</evidence>
<protein>
    <submittedName>
        <fullName evidence="1">Uncharacterized protein</fullName>
    </submittedName>
</protein>
<dbReference type="Proteomes" id="UP000270342">
    <property type="component" value="Unassembled WGS sequence"/>
</dbReference>
<comment type="caution">
    <text evidence="1">The sequence shown here is derived from an EMBL/GenBank/DDBJ whole genome shotgun (WGS) entry which is preliminary data.</text>
</comment>
<dbReference type="AlphaFoldDB" id="A0A494YES8"/>
<dbReference type="EMBL" id="RBZU01000001">
    <property type="protein sequence ID" value="RKP59228.1"/>
    <property type="molecule type" value="Genomic_DNA"/>
</dbReference>
<evidence type="ECO:0000313" key="2">
    <source>
        <dbReference type="Proteomes" id="UP000270342"/>
    </source>
</evidence>
<proteinExistence type="predicted"/>
<name>A0A494YES8_9BURK</name>
<keyword evidence="2" id="KW-1185">Reference proteome</keyword>
<reference evidence="1 2" key="1">
    <citation type="submission" date="2018-10" db="EMBL/GenBank/DDBJ databases">
        <title>Robbsia sp. DHC34, isolated from soil.</title>
        <authorList>
            <person name="Gao Z.-H."/>
            <person name="Qiu L.-H."/>
        </authorList>
    </citation>
    <scope>NUCLEOTIDE SEQUENCE [LARGE SCALE GENOMIC DNA]</scope>
    <source>
        <strain evidence="1 2">DHC34</strain>
    </source>
</reference>
<sequence>MRYLELLDTPRPMRSMRALKQAGVLVPDATVSRVEGENAIYGVYVFDIVMRQVPTDTVFEFLSSDRGCSELIDACLDAMFSSRRETLGVDAVHVVLYDDPHQIDWILSLHDRDAYVLDRGRPCPIVARIYSCAPLLKILASDAGLTSWLARGFFPLFPTGDQAFFFLERLVNFAYSNVQNESDFLSEGLYVPYSIVRGSTYAWPLGHLADLTGVEAYGADIDFEVLYERFPTRRQLVAALSEAGVVGLDADACIELPCSDPNVCRIRLNQKPSGGTPSSN</sequence>
<gene>
    <name evidence="1" type="ORF">D7S86_04870</name>
</gene>
<accession>A0A494YES8</accession>
<organism evidence="1 2">
    <name type="scientific">Pararobbsia silviterrae</name>
    <dbReference type="NCBI Taxonomy" id="1792498"/>
    <lineage>
        <taxon>Bacteria</taxon>
        <taxon>Pseudomonadati</taxon>
        <taxon>Pseudomonadota</taxon>
        <taxon>Betaproteobacteria</taxon>
        <taxon>Burkholderiales</taxon>
        <taxon>Burkholderiaceae</taxon>
        <taxon>Pararobbsia</taxon>
    </lineage>
</organism>